<feature type="binding site" evidence="2">
    <location>
        <begin position="9"/>
        <end position="16"/>
    </location>
    <ligand>
        <name>substrate</name>
    </ligand>
</feature>
<accession>A0A011UVA8</accession>
<feature type="active site" description="Tele-phosphohistidine intermediate" evidence="1">
    <location>
        <position position="10"/>
    </location>
</feature>
<dbReference type="SUPFAM" id="SSF53254">
    <property type="entry name" value="Phosphoglycerate mutase-like"/>
    <property type="match status" value="1"/>
</dbReference>
<gene>
    <name evidence="3" type="ORF">BG36_08525</name>
    <name evidence="4" type="ORF">DES43_105188</name>
</gene>
<dbReference type="InterPro" id="IPR013078">
    <property type="entry name" value="His_Pase_superF_clade-1"/>
</dbReference>
<dbReference type="EMBL" id="JENY01000002">
    <property type="protein sequence ID" value="EXL10186.1"/>
    <property type="molecule type" value="Genomic_DNA"/>
</dbReference>
<dbReference type="PATRIC" id="fig|69279.3.peg.612"/>
<dbReference type="RefSeq" id="WP_035023311.1">
    <property type="nucleotide sequence ID" value="NZ_KK073878.1"/>
</dbReference>
<dbReference type="GO" id="GO:0016791">
    <property type="term" value="F:phosphatase activity"/>
    <property type="evidence" value="ECO:0007669"/>
    <property type="project" value="TreeGrafter"/>
</dbReference>
<dbReference type="STRING" id="69279.BG36_08525"/>
<dbReference type="EMBL" id="SNZF01000005">
    <property type="protein sequence ID" value="TDR36521.1"/>
    <property type="molecule type" value="Genomic_DNA"/>
</dbReference>
<dbReference type="PROSITE" id="PS00175">
    <property type="entry name" value="PG_MUTASE"/>
    <property type="match status" value="1"/>
</dbReference>
<dbReference type="PIRSF" id="PIRSF000709">
    <property type="entry name" value="6PFK_2-Ptase"/>
    <property type="match status" value="1"/>
</dbReference>
<dbReference type="AlphaFoldDB" id="A0A011UVA8"/>
<dbReference type="Gene3D" id="3.40.50.1240">
    <property type="entry name" value="Phosphoglycerate mutase-like"/>
    <property type="match status" value="1"/>
</dbReference>
<evidence type="ECO:0000313" key="4">
    <source>
        <dbReference type="EMBL" id="TDR36521.1"/>
    </source>
</evidence>
<dbReference type="CDD" id="cd07067">
    <property type="entry name" value="HP_PGM_like"/>
    <property type="match status" value="1"/>
</dbReference>
<evidence type="ECO:0000256" key="1">
    <source>
        <dbReference type="PIRSR" id="PIRSR613078-1"/>
    </source>
</evidence>
<evidence type="ECO:0000313" key="6">
    <source>
        <dbReference type="Proteomes" id="UP000294958"/>
    </source>
</evidence>
<proteinExistence type="predicted"/>
<dbReference type="OrthoDB" id="9781415at2"/>
<dbReference type="eggNOG" id="COG0406">
    <property type="taxonomic scope" value="Bacteria"/>
</dbReference>
<sequence length="195" mass="22030">MPAPVYIVRHGQTDWNAEFRLQGQADIDLNDLGRRQAAGNGRSLARLIAEPQLFDFVASPMARTRHTMELLRGAMELDPAAYRVDERLKELNFGDWQGYTAEELEALHPGSTRERELAKWDFRPAGEGAESYQMLLERVEPVFRALRGPAVCVTHGGVMRALFRLVGAATKEEACALAIPQDRILRWQEGTLEWL</sequence>
<organism evidence="3 5">
    <name type="scientific">Aquamicrobium defluvii</name>
    <dbReference type="NCBI Taxonomy" id="69279"/>
    <lineage>
        <taxon>Bacteria</taxon>
        <taxon>Pseudomonadati</taxon>
        <taxon>Pseudomonadota</taxon>
        <taxon>Alphaproteobacteria</taxon>
        <taxon>Hyphomicrobiales</taxon>
        <taxon>Phyllobacteriaceae</taxon>
        <taxon>Aquamicrobium</taxon>
    </lineage>
</organism>
<evidence type="ECO:0000313" key="3">
    <source>
        <dbReference type="EMBL" id="EXL10186.1"/>
    </source>
</evidence>
<protein>
    <submittedName>
        <fullName evidence="3 4">Phosphoglycerate mutase</fullName>
    </submittedName>
</protein>
<reference evidence="3 5" key="1">
    <citation type="submission" date="2014-02" db="EMBL/GenBank/DDBJ databases">
        <title>Aquamicrobium defluvii Genome sequencing.</title>
        <authorList>
            <person name="Wang X."/>
        </authorList>
    </citation>
    <scope>NUCLEOTIDE SEQUENCE [LARGE SCALE GENOMIC DNA]</scope>
    <source>
        <strain evidence="3 5">W13Z1</strain>
    </source>
</reference>
<dbReference type="SMART" id="SM00855">
    <property type="entry name" value="PGAM"/>
    <property type="match status" value="1"/>
</dbReference>
<dbReference type="Pfam" id="PF00300">
    <property type="entry name" value="His_Phos_1"/>
    <property type="match status" value="1"/>
</dbReference>
<dbReference type="PANTHER" id="PTHR48100:SF59">
    <property type="entry name" value="ADENOSYLCOBALAMIN_ALPHA-RIBAZOLE PHOSPHATASE"/>
    <property type="match status" value="1"/>
</dbReference>
<dbReference type="GO" id="GO:0005737">
    <property type="term" value="C:cytoplasm"/>
    <property type="evidence" value="ECO:0007669"/>
    <property type="project" value="TreeGrafter"/>
</dbReference>
<comment type="caution">
    <text evidence="3">The sequence shown here is derived from an EMBL/GenBank/DDBJ whole genome shotgun (WGS) entry which is preliminary data.</text>
</comment>
<name>A0A011UVA8_9HYPH</name>
<dbReference type="PANTHER" id="PTHR48100">
    <property type="entry name" value="BROAD-SPECIFICITY PHOSPHATASE YOR283W-RELATED"/>
    <property type="match status" value="1"/>
</dbReference>
<reference evidence="4 6" key="2">
    <citation type="submission" date="2019-03" db="EMBL/GenBank/DDBJ databases">
        <title>Genomic Encyclopedia of Type Strains, Phase IV (KMG-IV): sequencing the most valuable type-strain genomes for metagenomic binning, comparative biology and taxonomic classification.</title>
        <authorList>
            <person name="Goeker M."/>
        </authorList>
    </citation>
    <scope>NUCLEOTIDE SEQUENCE [LARGE SCALE GENOMIC DNA]</scope>
    <source>
        <strain evidence="4 6">DSM 11603</strain>
    </source>
</reference>
<dbReference type="Proteomes" id="UP000019849">
    <property type="component" value="Unassembled WGS sequence"/>
</dbReference>
<evidence type="ECO:0000313" key="5">
    <source>
        <dbReference type="Proteomes" id="UP000019849"/>
    </source>
</evidence>
<feature type="binding site" evidence="2">
    <location>
        <position position="63"/>
    </location>
    <ligand>
        <name>substrate</name>
    </ligand>
</feature>
<dbReference type="Proteomes" id="UP000294958">
    <property type="component" value="Unassembled WGS sequence"/>
</dbReference>
<dbReference type="InterPro" id="IPR050275">
    <property type="entry name" value="PGM_Phosphatase"/>
</dbReference>
<dbReference type="InterPro" id="IPR029033">
    <property type="entry name" value="His_PPase_superfam"/>
</dbReference>
<keyword evidence="6" id="KW-1185">Reference proteome</keyword>
<feature type="active site" description="Proton donor/acceptor" evidence="1">
    <location>
        <position position="90"/>
    </location>
</feature>
<evidence type="ECO:0000256" key="2">
    <source>
        <dbReference type="PIRSR" id="PIRSR613078-2"/>
    </source>
</evidence>
<dbReference type="HOGENOM" id="CLU_033323_9_1_5"/>
<dbReference type="InterPro" id="IPR001345">
    <property type="entry name" value="PG/BPGM_mutase_AS"/>
</dbReference>